<keyword evidence="4" id="KW-1185">Reference proteome</keyword>
<evidence type="ECO:0000313" key="4">
    <source>
        <dbReference type="Proteomes" id="UP001161691"/>
    </source>
</evidence>
<evidence type="ECO:0000313" key="3">
    <source>
        <dbReference type="EMBL" id="MDI4648622.1"/>
    </source>
</evidence>
<dbReference type="CDD" id="cd04301">
    <property type="entry name" value="NAT_SF"/>
    <property type="match status" value="1"/>
</dbReference>
<dbReference type="InterPro" id="IPR000182">
    <property type="entry name" value="GNAT_dom"/>
</dbReference>
<dbReference type="PROSITE" id="PS51186">
    <property type="entry name" value="GNAT"/>
    <property type="match status" value="1"/>
</dbReference>
<feature type="domain" description="N-acetyltransferase" evidence="2">
    <location>
        <begin position="2"/>
        <end position="141"/>
    </location>
</feature>
<dbReference type="Proteomes" id="UP001161691">
    <property type="component" value="Unassembled WGS sequence"/>
</dbReference>
<protein>
    <submittedName>
        <fullName evidence="3">GNAT family N-acetyltransferase</fullName>
    </submittedName>
</protein>
<name>A0ABT6TP44_9BACL</name>
<organism evidence="3 4">
    <name type="scientific">Cohnella hashimotonis</name>
    <dbReference type="NCBI Taxonomy" id="2826895"/>
    <lineage>
        <taxon>Bacteria</taxon>
        <taxon>Bacillati</taxon>
        <taxon>Bacillota</taxon>
        <taxon>Bacilli</taxon>
        <taxon>Bacillales</taxon>
        <taxon>Paenibacillaceae</taxon>
        <taxon>Cohnella</taxon>
    </lineage>
</organism>
<reference evidence="3" key="1">
    <citation type="submission" date="2023-04" db="EMBL/GenBank/DDBJ databases">
        <title>Comparative genomic analysis of Cohnella hashimotonis sp. nov., isolated from the International Space Station.</title>
        <authorList>
            <person name="Venkateswaran K."/>
            <person name="Simpson A."/>
        </authorList>
    </citation>
    <scope>NUCLEOTIDE SEQUENCE</scope>
    <source>
        <strain evidence="3">F6_2S_P_1</strain>
    </source>
</reference>
<dbReference type="EMBL" id="JAGRPV010000001">
    <property type="protein sequence ID" value="MDI4648622.1"/>
    <property type="molecule type" value="Genomic_DNA"/>
</dbReference>
<evidence type="ECO:0000259" key="2">
    <source>
        <dbReference type="PROSITE" id="PS51186"/>
    </source>
</evidence>
<sequence length="141" mass="16242">MNVIKELVHEQQWLEAYPVMNELRTQLDQEAYLGLLREMNAEGYKMLALYEGDRIVALAGIIMLTNFYFGKHVFVYDLVTKASERSKGHGETLLEHVHQYAKDNGCKTVALESGLARVDAHRFYETKMGYNKPGFSFFKTL</sequence>
<evidence type="ECO:0000256" key="1">
    <source>
        <dbReference type="SAM" id="Phobius"/>
    </source>
</evidence>
<dbReference type="Pfam" id="PF00583">
    <property type="entry name" value="Acetyltransf_1"/>
    <property type="match status" value="1"/>
</dbReference>
<accession>A0ABT6TP44</accession>
<comment type="caution">
    <text evidence="3">The sequence shown here is derived from an EMBL/GenBank/DDBJ whole genome shotgun (WGS) entry which is preliminary data.</text>
</comment>
<dbReference type="InterPro" id="IPR016181">
    <property type="entry name" value="Acyl_CoA_acyltransferase"/>
</dbReference>
<keyword evidence="1" id="KW-0812">Transmembrane</keyword>
<gene>
    <name evidence="3" type="ORF">KB449_26950</name>
</gene>
<keyword evidence="1" id="KW-1133">Transmembrane helix</keyword>
<dbReference type="Gene3D" id="3.40.630.30">
    <property type="match status" value="1"/>
</dbReference>
<proteinExistence type="predicted"/>
<feature type="transmembrane region" description="Helical" evidence="1">
    <location>
        <begin position="55"/>
        <end position="79"/>
    </location>
</feature>
<dbReference type="SUPFAM" id="SSF55729">
    <property type="entry name" value="Acyl-CoA N-acyltransferases (Nat)"/>
    <property type="match status" value="1"/>
</dbReference>
<keyword evidence="1" id="KW-0472">Membrane</keyword>